<accession>A0A2T3B212</accession>
<dbReference type="EMBL" id="KZ679011">
    <property type="protein sequence ID" value="PSS18583.1"/>
    <property type="molecule type" value="Genomic_DNA"/>
</dbReference>
<dbReference type="InParanoid" id="A0A2T3B212"/>
<sequence length="162" mass="17945">MENPPTVGILEYPESHKVSCKKYRLVAITPSRMGGKRRGNSKAGKKSVGVCGQEPGKDDPYDPSANIPFSSRRRRLLRAPCRAHLGSGTYWLQDAYYHDCRSQNVAIRVREKRADDSRGGGNTVRIGVFGGDSTHLAATDRWIMDHGSWVPVGDGRWTMDDG</sequence>
<dbReference type="AlphaFoldDB" id="A0A2T3B212"/>
<proteinExistence type="predicted"/>
<dbReference type="RefSeq" id="XP_024720935.1">
    <property type="nucleotide sequence ID" value="XM_024865019.1"/>
</dbReference>
<organism evidence="2 3">
    <name type="scientific">Amorphotheca resinae ATCC 22711</name>
    <dbReference type="NCBI Taxonomy" id="857342"/>
    <lineage>
        <taxon>Eukaryota</taxon>
        <taxon>Fungi</taxon>
        <taxon>Dikarya</taxon>
        <taxon>Ascomycota</taxon>
        <taxon>Pezizomycotina</taxon>
        <taxon>Leotiomycetes</taxon>
        <taxon>Helotiales</taxon>
        <taxon>Amorphothecaceae</taxon>
        <taxon>Amorphotheca</taxon>
    </lineage>
</organism>
<evidence type="ECO:0000313" key="2">
    <source>
        <dbReference type="EMBL" id="PSS18583.1"/>
    </source>
</evidence>
<name>A0A2T3B212_AMORE</name>
<feature type="region of interest" description="Disordered" evidence="1">
    <location>
        <begin position="32"/>
        <end position="68"/>
    </location>
</feature>
<gene>
    <name evidence="2" type="ORF">M430DRAFT_241439</name>
</gene>
<protein>
    <submittedName>
        <fullName evidence="2">Uncharacterized protein</fullName>
    </submittedName>
</protein>
<evidence type="ECO:0000256" key="1">
    <source>
        <dbReference type="SAM" id="MobiDB-lite"/>
    </source>
</evidence>
<evidence type="ECO:0000313" key="3">
    <source>
        <dbReference type="Proteomes" id="UP000241818"/>
    </source>
</evidence>
<dbReference type="Proteomes" id="UP000241818">
    <property type="component" value="Unassembled WGS sequence"/>
</dbReference>
<reference evidence="2 3" key="1">
    <citation type="journal article" date="2018" name="New Phytol.">
        <title>Comparative genomics and transcriptomics depict ericoid mycorrhizal fungi as versatile saprotrophs and plant mutualists.</title>
        <authorList>
            <person name="Martino E."/>
            <person name="Morin E."/>
            <person name="Grelet G.A."/>
            <person name="Kuo A."/>
            <person name="Kohler A."/>
            <person name="Daghino S."/>
            <person name="Barry K.W."/>
            <person name="Cichocki N."/>
            <person name="Clum A."/>
            <person name="Dockter R.B."/>
            <person name="Hainaut M."/>
            <person name="Kuo R.C."/>
            <person name="LaButti K."/>
            <person name="Lindahl B.D."/>
            <person name="Lindquist E.A."/>
            <person name="Lipzen A."/>
            <person name="Khouja H.R."/>
            <person name="Magnuson J."/>
            <person name="Murat C."/>
            <person name="Ohm R.A."/>
            <person name="Singer S.W."/>
            <person name="Spatafora J.W."/>
            <person name="Wang M."/>
            <person name="Veneault-Fourrey C."/>
            <person name="Henrissat B."/>
            <person name="Grigoriev I.V."/>
            <person name="Martin F.M."/>
            <person name="Perotto S."/>
        </authorList>
    </citation>
    <scope>NUCLEOTIDE SEQUENCE [LARGE SCALE GENOMIC DNA]</scope>
    <source>
        <strain evidence="2 3">ATCC 22711</strain>
    </source>
</reference>
<dbReference type="GeneID" id="36573100"/>
<feature type="compositionally biased region" description="Basic residues" evidence="1">
    <location>
        <begin position="34"/>
        <end position="45"/>
    </location>
</feature>
<keyword evidence="3" id="KW-1185">Reference proteome</keyword>